<evidence type="ECO:0000313" key="1">
    <source>
        <dbReference type="EMBL" id="KAG6518564.1"/>
    </source>
</evidence>
<organism evidence="1 2">
    <name type="scientific">Zingiber officinale</name>
    <name type="common">Ginger</name>
    <name type="synonym">Amomum zingiber</name>
    <dbReference type="NCBI Taxonomy" id="94328"/>
    <lineage>
        <taxon>Eukaryota</taxon>
        <taxon>Viridiplantae</taxon>
        <taxon>Streptophyta</taxon>
        <taxon>Embryophyta</taxon>
        <taxon>Tracheophyta</taxon>
        <taxon>Spermatophyta</taxon>
        <taxon>Magnoliopsida</taxon>
        <taxon>Liliopsida</taxon>
        <taxon>Zingiberales</taxon>
        <taxon>Zingiberaceae</taxon>
        <taxon>Zingiber</taxon>
    </lineage>
</organism>
<dbReference type="AlphaFoldDB" id="A0A8J5H7V9"/>
<sequence>MIARTRLCLPGSLGLVELDLDLHLDLEREAECMVERGRTDSIDDGIRKDIGRVGMMSDGNSNSEGICSNEVGHSCRPRWTHIDKACMNNTWRSSQSSYNRFCTDDIYLHPSVESGELEIIKLISQSIPWALRTQACIGEAWNEWLMDQLHNIIVAPSVETIPDWEAYICYVEKRAWQENSPIEKANIRLSNSTFIPNDIY</sequence>
<accession>A0A8J5H7V9</accession>
<name>A0A8J5H7V9_ZINOF</name>
<keyword evidence="2" id="KW-1185">Reference proteome</keyword>
<comment type="caution">
    <text evidence="1">The sequence shown here is derived from an EMBL/GenBank/DDBJ whole genome shotgun (WGS) entry which is preliminary data.</text>
</comment>
<gene>
    <name evidence="1" type="ORF">ZIOFF_022044</name>
</gene>
<proteinExistence type="predicted"/>
<protein>
    <submittedName>
        <fullName evidence="1">Uncharacterized protein</fullName>
    </submittedName>
</protein>
<dbReference type="EMBL" id="JACMSC010000006">
    <property type="protein sequence ID" value="KAG6518564.1"/>
    <property type="molecule type" value="Genomic_DNA"/>
</dbReference>
<evidence type="ECO:0000313" key="2">
    <source>
        <dbReference type="Proteomes" id="UP000734854"/>
    </source>
</evidence>
<dbReference type="Proteomes" id="UP000734854">
    <property type="component" value="Unassembled WGS sequence"/>
</dbReference>
<reference evidence="1 2" key="1">
    <citation type="submission" date="2020-08" db="EMBL/GenBank/DDBJ databases">
        <title>Plant Genome Project.</title>
        <authorList>
            <person name="Zhang R.-G."/>
        </authorList>
    </citation>
    <scope>NUCLEOTIDE SEQUENCE [LARGE SCALE GENOMIC DNA]</scope>
    <source>
        <tissue evidence="1">Rhizome</tissue>
    </source>
</reference>